<name>A0A6L2Q1C0_COPFO</name>
<reference evidence="3" key="1">
    <citation type="submission" date="2020-01" db="EMBL/GenBank/DDBJ databases">
        <title>Draft genome sequence of the Termite Coptotermes fromosanus.</title>
        <authorList>
            <person name="Itakura S."/>
            <person name="Yosikawa Y."/>
            <person name="Umezawa K."/>
        </authorList>
    </citation>
    <scope>NUCLEOTIDE SEQUENCE [LARGE SCALE GENOMIC DNA]</scope>
</reference>
<dbReference type="OrthoDB" id="10064757at2759"/>
<keyword evidence="3" id="KW-1185">Reference proteome</keyword>
<dbReference type="SMART" id="SM00952">
    <property type="entry name" value="RAP"/>
    <property type="match status" value="1"/>
</dbReference>
<dbReference type="FunCoup" id="A0A6L2Q1C0">
    <property type="interactions" value="536"/>
</dbReference>
<sequence length="695" mass="80583">MLKYFVSRLSNTLCRVDRSKVRECGLLSRVQVHKFRYHVPGMWGTNFVNLQAYRRVHFSLGASILSRQVTGHVKTVITNLSRLSTTFRSVENEYAHAVLEKNPVYSTTLAPKDYLDETERISDDEFQRMITKDWHNESAESVFVSFKKLSLYCSKKGVSVQEEMFDGLFRTMGLKCPQLSDDDLIGILACLRLWPAEKASSRNYVELWNTVDKECSLRMKKWDRNKLLLVADHWYVLHLGRLSEFMWHCTVRLSRRPEKLTPAQLVQCVFYINIRRKFPPRISVYDFEYSLEKCLDQLTVDELGILAMGFFKSEKPITSQTLLTELIRRIMSSVDTIHEITLAALLKVIRYSLQPTSADMLFVLMDKLMPNIDRLSRLCCTHIALVGTNVQLYHEGIMNKIVQRLVNELESCRLKDLERLAFALSMYNYEHKMEPSIYKLIAQELCRSERTEEIKLYPKCLSCCLHYLSIQEVFLKEETSKVLDINFIHAVYGKNYFKVGREILSLDMSVELECPEYSGNRLDPKIRNYLAKIYTDRIWEYKDLIGRKLSSTDRMLLEVVSAAISVLGGHEKVHLAHLIPHRERADIVYGIGAGGSAVDIPPVFRKLEIGSCKRPPLIPDTKWYCIVVGGWNSYIRILNKPVGALSSKLRHLQLLGYKPVVVPWFEWKELPVEEHEKYLATKIQQEFQEVSCTVT</sequence>
<dbReference type="EMBL" id="BLKM01000575">
    <property type="protein sequence ID" value="GFG35737.1"/>
    <property type="molecule type" value="Genomic_DNA"/>
</dbReference>
<proteinExistence type="predicted"/>
<gene>
    <name evidence="2" type="ORF">Cfor_05194</name>
</gene>
<dbReference type="InterPro" id="IPR013584">
    <property type="entry name" value="RAP"/>
</dbReference>
<evidence type="ECO:0000313" key="3">
    <source>
        <dbReference type="Proteomes" id="UP000502823"/>
    </source>
</evidence>
<organism evidence="2 3">
    <name type="scientific">Coptotermes formosanus</name>
    <name type="common">Formosan subterranean termite</name>
    <dbReference type="NCBI Taxonomy" id="36987"/>
    <lineage>
        <taxon>Eukaryota</taxon>
        <taxon>Metazoa</taxon>
        <taxon>Ecdysozoa</taxon>
        <taxon>Arthropoda</taxon>
        <taxon>Hexapoda</taxon>
        <taxon>Insecta</taxon>
        <taxon>Pterygota</taxon>
        <taxon>Neoptera</taxon>
        <taxon>Polyneoptera</taxon>
        <taxon>Dictyoptera</taxon>
        <taxon>Blattodea</taxon>
        <taxon>Blattoidea</taxon>
        <taxon>Termitoidae</taxon>
        <taxon>Rhinotermitidae</taxon>
        <taxon>Coptotermes</taxon>
    </lineage>
</organism>
<evidence type="ECO:0000259" key="1">
    <source>
        <dbReference type="PROSITE" id="PS51286"/>
    </source>
</evidence>
<feature type="domain" description="RAP" evidence="1">
    <location>
        <begin position="624"/>
        <end position="681"/>
    </location>
</feature>
<dbReference type="InParanoid" id="A0A6L2Q1C0"/>
<evidence type="ECO:0000313" key="2">
    <source>
        <dbReference type="EMBL" id="GFG35737.1"/>
    </source>
</evidence>
<dbReference type="Proteomes" id="UP000502823">
    <property type="component" value="Unassembled WGS sequence"/>
</dbReference>
<dbReference type="AlphaFoldDB" id="A0A6L2Q1C0"/>
<comment type="caution">
    <text evidence="2">The sequence shown here is derived from an EMBL/GenBank/DDBJ whole genome shotgun (WGS) entry which is preliminary data.</text>
</comment>
<protein>
    <recommendedName>
        <fullName evidence="1">RAP domain-containing protein</fullName>
    </recommendedName>
</protein>
<dbReference type="PROSITE" id="PS51286">
    <property type="entry name" value="RAP"/>
    <property type="match status" value="1"/>
</dbReference>
<accession>A0A6L2Q1C0</accession>